<dbReference type="InterPro" id="IPR009030">
    <property type="entry name" value="Growth_fac_rcpt_cys_sf"/>
</dbReference>
<dbReference type="Gene3D" id="2.10.220.10">
    <property type="entry name" value="Hormone Receptor, Insulin-like Growth Factor Receptor 1, Chain A, domain 2"/>
    <property type="match status" value="4"/>
</dbReference>
<dbReference type="Gene3D" id="2.60.120.200">
    <property type="match status" value="1"/>
</dbReference>
<feature type="domain" description="EGF-like" evidence="4">
    <location>
        <begin position="441"/>
        <end position="485"/>
    </location>
</feature>
<feature type="domain" description="EGF-like" evidence="4">
    <location>
        <begin position="392"/>
        <end position="436"/>
    </location>
</feature>
<dbReference type="Proteomes" id="UP000187209">
    <property type="component" value="Unassembled WGS sequence"/>
</dbReference>
<dbReference type="InterPro" id="IPR006212">
    <property type="entry name" value="Furin_repeat"/>
</dbReference>
<evidence type="ECO:0000256" key="2">
    <source>
        <dbReference type="SAM" id="Phobius"/>
    </source>
</evidence>
<evidence type="ECO:0000313" key="5">
    <source>
        <dbReference type="EMBL" id="OMJ81592.1"/>
    </source>
</evidence>
<name>A0A1R2BXR5_9CILI</name>
<feature type="domain" description="EGF-like" evidence="4">
    <location>
        <begin position="752"/>
        <end position="787"/>
    </location>
</feature>
<dbReference type="AlphaFoldDB" id="A0A1R2BXR5"/>
<dbReference type="PANTHER" id="PTHR15332">
    <property type="entry name" value="PROPROTEIN CONVERTASE SUBTILISIN_KEXIN TYPE 5-LIKE"/>
    <property type="match status" value="1"/>
</dbReference>
<evidence type="ECO:0000256" key="3">
    <source>
        <dbReference type="SAM" id="SignalP"/>
    </source>
</evidence>
<evidence type="ECO:0000259" key="4">
    <source>
        <dbReference type="SMART" id="SM00181"/>
    </source>
</evidence>
<feature type="domain" description="EGF-like" evidence="4">
    <location>
        <begin position="291"/>
        <end position="338"/>
    </location>
</feature>
<keyword evidence="2" id="KW-1133">Transmembrane helix</keyword>
<feature type="domain" description="EGF-like" evidence="4">
    <location>
        <begin position="698"/>
        <end position="744"/>
    </location>
</feature>
<keyword evidence="3" id="KW-0732">Signal</keyword>
<dbReference type="SUPFAM" id="SSF57184">
    <property type="entry name" value="Growth factor receptor domain"/>
    <property type="match status" value="4"/>
</dbReference>
<dbReference type="OrthoDB" id="302455at2759"/>
<dbReference type="SUPFAM" id="SSF49899">
    <property type="entry name" value="Concanavalin A-like lectins/glucanases"/>
    <property type="match status" value="1"/>
</dbReference>
<feature type="transmembrane region" description="Helical" evidence="2">
    <location>
        <begin position="1000"/>
        <end position="1020"/>
    </location>
</feature>
<feature type="transmembrane region" description="Helical" evidence="2">
    <location>
        <begin position="1040"/>
        <end position="1060"/>
    </location>
</feature>
<keyword evidence="2" id="KW-0472">Membrane</keyword>
<feature type="domain" description="EGF-like" evidence="4">
    <location>
        <begin position="490"/>
        <end position="534"/>
    </location>
</feature>
<dbReference type="Pfam" id="PF13385">
    <property type="entry name" value="Laminin_G_3"/>
    <property type="match status" value="1"/>
</dbReference>
<dbReference type="SMART" id="SM00261">
    <property type="entry name" value="FU"/>
    <property type="match status" value="9"/>
</dbReference>
<organism evidence="5 6">
    <name type="scientific">Stentor coeruleus</name>
    <dbReference type="NCBI Taxonomy" id="5963"/>
    <lineage>
        <taxon>Eukaryota</taxon>
        <taxon>Sar</taxon>
        <taxon>Alveolata</taxon>
        <taxon>Ciliophora</taxon>
        <taxon>Postciliodesmatophora</taxon>
        <taxon>Heterotrichea</taxon>
        <taxon>Heterotrichida</taxon>
        <taxon>Stentoridae</taxon>
        <taxon>Stentor</taxon>
    </lineage>
</organism>
<sequence length="1273" mass="143536">MFYKLLLLSIAAHTALCAKIIEYKFGTNFGQIFYDYSGNNRHAVNGNSSLTLDYDTKPTDRGAFFAKDIENRIKLPPNDVATSNFYLGSKFSVVLWIMTGNSCNITIFCRLSLNSNYVLKIKRLLNTNAIWLRYKQNSDFPSAIFGQNDSFLSGKWQLIVCTLDGLNIRVYMNGVSQIEYTMIYEYSEDIIDFFAYLGYNDNVSPSIEGYLWYFSIFDLIVSQTDYYGGSYNPGNCLVSACPASCDPSILQNNQQYCISINFDSTMNGEGSLCSSSSYGCSNSSYGCSGTLCLNCECNHKSCEIVNNQVNCLCSSTTVSSQTTCTCPNGYYFLFPDCLTCYKECATCNQANICLKCIADNSTPKVDQGCECNSGYYGSVLIEKTSCNICYNECATCNQANICLKCIADNSTPKVDQGCECNSGYYGSVLIEKTSCNLCYKECATCSQASICLKCIADNSTPKVDQGCECNSGYYGSVLIEKTSCNLCYKECATCSQASICLKCIADNSTPRTDQGCECNSGYYGSLLIEKTSCNLCYKECTACSQEFICLTCISTNASPSENGGCLCNEGYYGTNLIYENSCISCHIDCQICNDPILCTKCKDLNAVPSLIEGCNCVDGYYMNENTRKCIECYKDCKICNSSSTILSLSLCLECKNINSNLIDYNCSCPEKSYEYYNECICSDGYYMEKISGIFNCSACQPPCLTCFSLTQCNSCRDENLHVDDNYNCVPSCKEGYYISGIECKKCSNLCKICSSESSCQECFNNADNYEYQCFCKKGYFEENRNCIKKYFSAVMLVSKNNKVGLLFSEETEYSFSSYSINISLSPAYNFSYKQFEINSTFFYLIFNFNSNIPKDTKVIIDLSSNSIYSKSGKTLEKYIYNSSLYEYAIDENSTEIKNIKSAVSSSSKAIIAISIGCGIISNPSSSWQLLNTIQLISYISLGSNPLTTKLKTFLSSFGQYNIVPNAGYYIFSPNSSTEPYLEARRFGFKSSTFLLNTGQIFTSCFTILIMWFFIFIISRLPYFKNARKIKNLLSNYKYSFFIRFWIQSCLEIGICAIIQIRSDILIPQDGHFNLFSAVLCLIIFAILPAVFFICSFINQEEILNKSQDLMKKWGSFYVEFKINKGFWSSQYYLIYFTRRLIYIICEIYLNQILYLQAGLQIFCSVFSLSFLFYYRPFKDLSILISAIISEICVLIVFMLTYFFLFDLSKSVYNLIENLIIGIVLASVFMQFLVCLFNAFKSFYKAWKKIELVRAKSFLKNAEKTINQIAKTLK</sequence>
<dbReference type="SMART" id="SM00181">
    <property type="entry name" value="EGF"/>
    <property type="match status" value="9"/>
</dbReference>
<feature type="signal peptide" evidence="3">
    <location>
        <begin position="1"/>
        <end position="17"/>
    </location>
</feature>
<feature type="domain" description="EGF-like" evidence="4">
    <location>
        <begin position="343"/>
        <end position="387"/>
    </location>
</feature>
<accession>A0A1R2BXR5</accession>
<reference evidence="5 6" key="1">
    <citation type="submission" date="2016-11" db="EMBL/GenBank/DDBJ databases">
        <title>The macronuclear genome of Stentor coeruleus: a giant cell with tiny introns.</title>
        <authorList>
            <person name="Slabodnick M."/>
            <person name="Ruby J.G."/>
            <person name="Reiff S.B."/>
            <person name="Swart E.C."/>
            <person name="Gosai S."/>
            <person name="Prabakaran S."/>
            <person name="Witkowska E."/>
            <person name="Larue G.E."/>
            <person name="Fisher S."/>
            <person name="Freeman R.M."/>
            <person name="Gunawardena J."/>
            <person name="Chu W."/>
            <person name="Stover N.A."/>
            <person name="Gregory B.D."/>
            <person name="Nowacki M."/>
            <person name="Derisi J."/>
            <person name="Roy S.W."/>
            <person name="Marshall W.F."/>
            <person name="Sood P."/>
        </authorList>
    </citation>
    <scope>NUCLEOTIDE SEQUENCE [LARGE SCALE GENOMIC DNA]</scope>
    <source>
        <strain evidence="5">WM001</strain>
    </source>
</reference>
<dbReference type="EMBL" id="MPUH01000374">
    <property type="protein sequence ID" value="OMJ81592.1"/>
    <property type="molecule type" value="Genomic_DNA"/>
</dbReference>
<protein>
    <recommendedName>
        <fullName evidence="4">EGF-like domain-containing protein</fullName>
    </recommendedName>
</protein>
<feature type="transmembrane region" description="Helical" evidence="2">
    <location>
        <begin position="1217"/>
        <end position="1239"/>
    </location>
</feature>
<feature type="domain" description="EGF-like" evidence="4">
    <location>
        <begin position="635"/>
        <end position="680"/>
    </location>
</feature>
<dbReference type="InterPro" id="IPR013320">
    <property type="entry name" value="ConA-like_dom_sf"/>
</dbReference>
<dbReference type="PANTHER" id="PTHR15332:SF175">
    <property type="entry name" value="PROPROTEIN CONVERTASE SUBTILISIN_KEXIN TYPE 5-LIKE"/>
    <property type="match status" value="1"/>
</dbReference>
<comment type="caution">
    <text evidence="5">The sequence shown here is derived from an EMBL/GenBank/DDBJ whole genome shotgun (WGS) entry which is preliminary data.</text>
</comment>
<gene>
    <name evidence="5" type="ORF">SteCoe_17901</name>
</gene>
<feature type="transmembrane region" description="Helical" evidence="2">
    <location>
        <begin position="1181"/>
        <end position="1205"/>
    </location>
</feature>
<keyword evidence="6" id="KW-1185">Reference proteome</keyword>
<evidence type="ECO:0000256" key="1">
    <source>
        <dbReference type="ARBA" id="ARBA00023157"/>
    </source>
</evidence>
<feature type="transmembrane region" description="Helical" evidence="2">
    <location>
        <begin position="1072"/>
        <end position="1097"/>
    </location>
</feature>
<keyword evidence="2" id="KW-0812">Transmembrane</keyword>
<dbReference type="InterPro" id="IPR000742">
    <property type="entry name" value="EGF"/>
</dbReference>
<feature type="chain" id="PRO_5012209959" description="EGF-like domain-containing protein" evidence="3">
    <location>
        <begin position="18"/>
        <end position="1273"/>
    </location>
</feature>
<keyword evidence="1" id="KW-1015">Disulfide bond</keyword>
<feature type="domain" description="EGF-like" evidence="4">
    <location>
        <begin position="539"/>
        <end position="583"/>
    </location>
</feature>
<proteinExistence type="predicted"/>
<evidence type="ECO:0000313" key="6">
    <source>
        <dbReference type="Proteomes" id="UP000187209"/>
    </source>
</evidence>